<evidence type="ECO:0000313" key="2">
    <source>
        <dbReference type="EMBL" id="OWQ55933.1"/>
    </source>
</evidence>
<comment type="caution">
    <text evidence="2">The sequence shown here is derived from an EMBL/GenBank/DDBJ whole genome shotgun (WGS) entry which is preliminary data.</text>
</comment>
<feature type="chain" id="PRO_5011992559" description="Transmembrane protein" evidence="1">
    <location>
        <begin position="26"/>
        <end position="68"/>
    </location>
</feature>
<evidence type="ECO:0000313" key="3">
    <source>
        <dbReference type="Proteomes" id="UP000198157"/>
    </source>
</evidence>
<protein>
    <recommendedName>
        <fullName evidence="4">Transmembrane protein</fullName>
    </recommendedName>
</protein>
<proteinExistence type="predicted"/>
<dbReference type="Proteomes" id="UP000198157">
    <property type="component" value="Unassembled WGS sequence"/>
</dbReference>
<dbReference type="AlphaFoldDB" id="A0A246HQ53"/>
<feature type="signal peptide" evidence="1">
    <location>
        <begin position="1"/>
        <end position="25"/>
    </location>
</feature>
<keyword evidence="1" id="KW-0732">Signal</keyword>
<dbReference type="OrthoDB" id="6053586at2"/>
<name>A0A246HQ53_STEMA</name>
<reference evidence="2 3" key="1">
    <citation type="submission" date="2017-06" db="EMBL/GenBank/DDBJ databases">
        <authorList>
            <person name="Kim H.J."/>
            <person name="Triplett B.A."/>
        </authorList>
    </citation>
    <scope>NUCLEOTIDE SEQUENCE [LARGE SCALE GENOMIC DNA]</scope>
    <source>
        <strain evidence="2 3">13146</strain>
    </source>
</reference>
<dbReference type="EMBL" id="NIVS01000009">
    <property type="protein sequence ID" value="OWQ55933.1"/>
    <property type="molecule type" value="Genomic_DNA"/>
</dbReference>
<organism evidence="2 3">
    <name type="scientific">Stenotrophomonas maltophilia</name>
    <name type="common">Pseudomonas maltophilia</name>
    <name type="synonym">Xanthomonas maltophilia</name>
    <dbReference type="NCBI Taxonomy" id="40324"/>
    <lineage>
        <taxon>Bacteria</taxon>
        <taxon>Pseudomonadati</taxon>
        <taxon>Pseudomonadota</taxon>
        <taxon>Gammaproteobacteria</taxon>
        <taxon>Lysobacterales</taxon>
        <taxon>Lysobacteraceae</taxon>
        <taxon>Stenotrophomonas</taxon>
        <taxon>Stenotrophomonas maltophilia group</taxon>
    </lineage>
</organism>
<gene>
    <name evidence="2" type="ORF">CEE60_03780</name>
</gene>
<evidence type="ECO:0000256" key="1">
    <source>
        <dbReference type="SAM" id="SignalP"/>
    </source>
</evidence>
<evidence type="ECO:0008006" key="4">
    <source>
        <dbReference type="Google" id="ProtNLM"/>
    </source>
</evidence>
<sequence length="68" mass="7211">MKMTFAQKLAGVFLGTLAVAGSASAGLIVCKGGRYCDTLRVECVNSGELPAACEQMWRLCVLDACPQR</sequence>
<accession>A0A246HQ53</accession>